<evidence type="ECO:0000313" key="1">
    <source>
        <dbReference type="Proteomes" id="UP000887574"/>
    </source>
</evidence>
<keyword evidence="1" id="KW-1185">Reference proteome</keyword>
<reference evidence="2" key="1">
    <citation type="submission" date="2022-11" db="UniProtKB">
        <authorList>
            <consortium name="WormBaseParasite"/>
        </authorList>
    </citation>
    <scope>IDENTIFICATION</scope>
</reference>
<dbReference type="WBParaSite" id="jg23870">
    <property type="protein sequence ID" value="jg23870"/>
    <property type="gene ID" value="jg23870"/>
</dbReference>
<name>A0A915DWB1_9BILA</name>
<accession>A0A915DWB1</accession>
<evidence type="ECO:0000313" key="2">
    <source>
        <dbReference type="WBParaSite" id="jg23870"/>
    </source>
</evidence>
<dbReference type="AlphaFoldDB" id="A0A915DWB1"/>
<protein>
    <submittedName>
        <fullName evidence="2">Uncharacterized protein</fullName>
    </submittedName>
</protein>
<proteinExistence type="predicted"/>
<dbReference type="Proteomes" id="UP000887574">
    <property type="component" value="Unplaced"/>
</dbReference>
<sequence length="128" mass="14588">MDDECQMHWPNTACKRENVRVPLIQSEELVNLIRGCVCLCLTLDICCSDWNVGTSTLLPSFCKTPSFGHNSTNPECPADYECIRSIGTFSDQWNGVCCPTREISCSALPDLDQNSGWLERWYFQWIDL</sequence>
<organism evidence="1 2">
    <name type="scientific">Ditylenchus dipsaci</name>
    <dbReference type="NCBI Taxonomy" id="166011"/>
    <lineage>
        <taxon>Eukaryota</taxon>
        <taxon>Metazoa</taxon>
        <taxon>Ecdysozoa</taxon>
        <taxon>Nematoda</taxon>
        <taxon>Chromadorea</taxon>
        <taxon>Rhabditida</taxon>
        <taxon>Tylenchina</taxon>
        <taxon>Tylenchomorpha</taxon>
        <taxon>Sphaerularioidea</taxon>
        <taxon>Anguinidae</taxon>
        <taxon>Anguininae</taxon>
        <taxon>Ditylenchus</taxon>
    </lineage>
</organism>